<dbReference type="EMBL" id="DSPX01000073">
    <property type="protein sequence ID" value="HGG00503.1"/>
    <property type="molecule type" value="Genomic_DNA"/>
</dbReference>
<proteinExistence type="predicted"/>
<dbReference type="AlphaFoldDB" id="A0A7C3ZJ62"/>
<gene>
    <name evidence="2" type="ORF">ENR15_07590</name>
</gene>
<sequence>MSSASPGRYQSRLFNFLSSQTLRVKEGLAQTLRHLKVKVNWGLEALLYQLRAISAIVKRAGKRLGQGFSPKHTLEGNTEATAKSATTLPGSTTAAASQLRATSDTEAKQLPQGTIDPDLMIHLSESPITDSPLSLLFESLDAKVAQLEAGGWQQVPQAVGGAVVKAWQKVGWPAVRQEEITTQGQQFPEKIAALLLAAVAYFFGGTSEPPGMPPEQGQEQLNGAETGGLPSSPSPRLPVSSLGAKFRLSVLKAQHQIKQWGTALVSDREFTPEPLPDRIENLIRAAVDYFLRLGKTSLPSDEPNEVRRGDGETGRLGDGETRRQGAKAQPCPERSRRVQTGELAGELEGDLWREPQAGAVLNGSESLGIPKAREMARSLRRKVQEAVKAAPLMPKSQVTTGKPQVVNETQAVATGGAATLELERATAAQTEWQPDFLETRAVVTGYVKHPLELVLEWLDRALVWVETAIGKLWRLGMQWWQGLQNRTK</sequence>
<reference evidence="2" key="1">
    <citation type="journal article" date="2020" name="mSystems">
        <title>Genome- and Community-Level Interaction Insights into Carbon Utilization and Element Cycling Functions of Hydrothermarchaeota in Hydrothermal Sediment.</title>
        <authorList>
            <person name="Zhou Z."/>
            <person name="Liu Y."/>
            <person name="Xu W."/>
            <person name="Pan J."/>
            <person name="Luo Z.H."/>
            <person name="Li M."/>
        </authorList>
    </citation>
    <scope>NUCLEOTIDE SEQUENCE [LARGE SCALE GENOMIC DNA]</scope>
    <source>
        <strain evidence="2">SpSt-374</strain>
    </source>
</reference>
<feature type="region of interest" description="Disordered" evidence="1">
    <location>
        <begin position="206"/>
        <end position="238"/>
    </location>
</feature>
<accession>A0A7C3ZJ62</accession>
<feature type="compositionally biased region" description="Polar residues" evidence="1">
    <location>
        <begin position="75"/>
        <end position="104"/>
    </location>
</feature>
<protein>
    <submittedName>
        <fullName evidence="2">Uncharacterized protein</fullName>
    </submittedName>
</protein>
<feature type="compositionally biased region" description="Basic and acidic residues" evidence="1">
    <location>
        <begin position="304"/>
        <end position="323"/>
    </location>
</feature>
<evidence type="ECO:0000256" key="1">
    <source>
        <dbReference type="SAM" id="MobiDB-lite"/>
    </source>
</evidence>
<feature type="region of interest" description="Disordered" evidence="1">
    <location>
        <begin position="67"/>
        <end position="111"/>
    </location>
</feature>
<comment type="caution">
    <text evidence="2">The sequence shown here is derived from an EMBL/GenBank/DDBJ whole genome shotgun (WGS) entry which is preliminary data.</text>
</comment>
<evidence type="ECO:0000313" key="2">
    <source>
        <dbReference type="EMBL" id="HGG00503.1"/>
    </source>
</evidence>
<name>A0A7C3ZJ62_9CYAN</name>
<organism evidence="2">
    <name type="scientific">Planktothricoides sp. SpSt-374</name>
    <dbReference type="NCBI Taxonomy" id="2282167"/>
    <lineage>
        <taxon>Bacteria</taxon>
        <taxon>Bacillati</taxon>
        <taxon>Cyanobacteriota</taxon>
        <taxon>Cyanophyceae</taxon>
        <taxon>Oscillatoriophycideae</taxon>
        <taxon>Oscillatoriales</taxon>
        <taxon>Oscillatoriaceae</taxon>
        <taxon>Planktothricoides</taxon>
    </lineage>
</organism>
<feature type="region of interest" description="Disordered" evidence="1">
    <location>
        <begin position="297"/>
        <end position="339"/>
    </location>
</feature>